<accession>A0A7L4YMC9</accession>
<dbReference type="AlphaFoldDB" id="A0A7L4YMC9"/>
<gene>
    <name evidence="1" type="ORF">EK0264_06920</name>
</gene>
<dbReference type="InParanoid" id="A0A7L4YMC9"/>
<dbReference type="KEGG" id="eke:EK0264_06920"/>
<evidence type="ECO:0000313" key="1">
    <source>
        <dbReference type="EMBL" id="QHC00033.1"/>
    </source>
</evidence>
<protein>
    <submittedName>
        <fullName evidence="1">Uncharacterized protein</fullName>
    </submittedName>
</protein>
<dbReference type="EMBL" id="CP047156">
    <property type="protein sequence ID" value="QHC00033.1"/>
    <property type="molecule type" value="Genomic_DNA"/>
</dbReference>
<name>A0A7L4YMC9_9ACTN</name>
<sequence>MPLATRTQPIAVGAGVLALMGAVYAGQQVALEWARKAAEPEYPQAAAYFTEARIAAVLEVADEQAGTDGTAYSVQLSNDGSALVSVCFPDDGGLLRYDVSSDGEASAAGGGADCSGGFDATAIGAGPMLAALEKSLDSGYDGAVSAAYNAQGGLTPVVEIGPAGQPLQRYTLGGTRIGKIVDVGDPVDIELALDAVIAESGVSELQSVCLDLLEPQVAITGQDSASDAATVSAWRYTNFVQRMPSATARGGLAFNVDDLDLAAILARAPQVELLFESTPKAKKICVESAAAAPLVRYELMNGMRTTAHQVWTSLDGAIIAQE</sequence>
<keyword evidence="2" id="KW-1185">Reference proteome</keyword>
<reference evidence="1 2" key="1">
    <citation type="journal article" date="2018" name="Int. J. Syst. Evol. Microbiol.">
        <title>Epidermidibacterium keratini gen. nov., sp. nov., a member of the family Sporichthyaceae, isolated from keratin epidermis.</title>
        <authorList>
            <person name="Lee D.G."/>
            <person name="Trujillo M.E."/>
            <person name="Kang S."/>
            <person name="Nam J.J."/>
            <person name="Kim Y.J."/>
        </authorList>
    </citation>
    <scope>NUCLEOTIDE SEQUENCE [LARGE SCALE GENOMIC DNA]</scope>
    <source>
        <strain evidence="1 2">EPI-7</strain>
    </source>
</reference>
<evidence type="ECO:0000313" key="2">
    <source>
        <dbReference type="Proteomes" id="UP000463857"/>
    </source>
</evidence>
<dbReference type="Proteomes" id="UP000463857">
    <property type="component" value="Chromosome"/>
</dbReference>
<proteinExistence type="predicted"/>
<dbReference type="RefSeq" id="WP_159544113.1">
    <property type="nucleotide sequence ID" value="NZ_CP047156.1"/>
</dbReference>
<organism evidence="1 2">
    <name type="scientific">Epidermidibacterium keratini</name>
    <dbReference type="NCBI Taxonomy" id="1891644"/>
    <lineage>
        <taxon>Bacteria</taxon>
        <taxon>Bacillati</taxon>
        <taxon>Actinomycetota</taxon>
        <taxon>Actinomycetes</taxon>
        <taxon>Sporichthyales</taxon>
        <taxon>Sporichthyaceae</taxon>
        <taxon>Epidermidibacterium</taxon>
    </lineage>
</organism>